<dbReference type="InterPro" id="IPR035986">
    <property type="entry name" value="PKD_dom_sf"/>
</dbReference>
<dbReference type="NCBIfam" id="TIGR04131">
    <property type="entry name" value="Bac_Flav_CTERM"/>
    <property type="match status" value="1"/>
</dbReference>
<proteinExistence type="predicted"/>
<protein>
    <submittedName>
        <fullName evidence="1">Gliding motility-associated-like protein</fullName>
    </submittedName>
</protein>
<sequence length="594" mass="66702">MAVSTYYLVQYEADIQAMEFNMQSFVSLFRLRHCLLFCAIGLWTSVWESKSAQAQSPCFYAKDYPAGATRIRACAPFSIELIDCTGGGQNIAYRFQEGGVRTPSNTFTYTTPGIYSITQYGNFPDSNGGFIGDSLTKSNYVEVLAVPVPPIRMERCNGRRLRITAAATPYEQYVVNWGDGSPLQMLLPGSSLTHVYATAGNYTPIVRGEYILNRTDGQNCGKDTTFTLSIYEDISNLNFNFQMQVQSPLSVCKGQVLLSWQGLHADWQYDLEVSRNNGAYEPVLHIENSTATSVEYVWQGNTLTQSLRFRLTVRNACGESVSFVSATYSPPLTQLPVKVRNLQLSFTNDNRLQANWRNDESVYAELQELELWQNGQATNNLPNSGTFTSQAPLTAAVCWQLRKNSDCGTIALSDYICPLWLEVNPQGQNAYRLSWRPYRRNDTVISQTYEIVVSDEAGNVLERFAAGSVLQSDFSPADTQQQLLYVHIESVLPSGFVSRSNRQRIERPLQLHFPTAFTPNGDGLNDTFHPKGAFVRRYRLQIYDSKGSLLFESSNIEQGWDGAQAPPGSYLYHATAEDYLGRTYHFQGVLTLIR</sequence>
<dbReference type="SUPFAM" id="SSF49299">
    <property type="entry name" value="PKD domain"/>
    <property type="match status" value="1"/>
</dbReference>
<organism evidence="1 2">
    <name type="scientific">Thermonema lapsum</name>
    <dbReference type="NCBI Taxonomy" id="28195"/>
    <lineage>
        <taxon>Bacteria</taxon>
        <taxon>Pseudomonadati</taxon>
        <taxon>Bacteroidota</taxon>
        <taxon>Cytophagia</taxon>
        <taxon>Cytophagales</taxon>
        <taxon>Thermonemataceae</taxon>
        <taxon>Thermonema</taxon>
    </lineage>
</organism>
<dbReference type="Pfam" id="PF13585">
    <property type="entry name" value="CHU_C"/>
    <property type="match status" value="1"/>
</dbReference>
<dbReference type="InterPro" id="IPR026341">
    <property type="entry name" value="T9SS_type_B"/>
</dbReference>
<dbReference type="Proteomes" id="UP000537126">
    <property type="component" value="Unassembled WGS sequence"/>
</dbReference>
<dbReference type="AlphaFoldDB" id="A0A846MSC0"/>
<keyword evidence="2" id="KW-1185">Reference proteome</keyword>
<comment type="caution">
    <text evidence="1">The sequence shown here is derived from an EMBL/GenBank/DDBJ whole genome shotgun (WGS) entry which is preliminary data.</text>
</comment>
<dbReference type="RefSeq" id="WP_166920301.1">
    <property type="nucleotide sequence ID" value="NZ_JAASRN010000003.1"/>
</dbReference>
<evidence type="ECO:0000313" key="2">
    <source>
        <dbReference type="Proteomes" id="UP000537126"/>
    </source>
</evidence>
<reference evidence="1 2" key="1">
    <citation type="submission" date="2020-03" db="EMBL/GenBank/DDBJ databases">
        <title>Genomic Encyclopedia of Type Strains, Phase IV (KMG-IV): sequencing the most valuable type-strain genomes for metagenomic binning, comparative biology and taxonomic classification.</title>
        <authorList>
            <person name="Goeker M."/>
        </authorList>
    </citation>
    <scope>NUCLEOTIDE SEQUENCE [LARGE SCALE GENOMIC DNA]</scope>
    <source>
        <strain evidence="1 2">DSM 5718</strain>
    </source>
</reference>
<dbReference type="EMBL" id="JAASRN010000003">
    <property type="protein sequence ID" value="NIK74486.1"/>
    <property type="molecule type" value="Genomic_DNA"/>
</dbReference>
<name>A0A846MSC0_9BACT</name>
<accession>A0A846MSC0</accession>
<evidence type="ECO:0000313" key="1">
    <source>
        <dbReference type="EMBL" id="NIK74486.1"/>
    </source>
</evidence>
<gene>
    <name evidence="1" type="ORF">FHS56_002011</name>
</gene>